<evidence type="ECO:0000313" key="2">
    <source>
        <dbReference type="Proteomes" id="UP000550508"/>
    </source>
</evidence>
<protein>
    <submittedName>
        <fullName evidence="1">Uncharacterized protein</fullName>
    </submittedName>
</protein>
<name>A0A849VIN2_9HYPH</name>
<organism evidence="1 2">
    <name type="scientific">Phyllobacterium pellucidum</name>
    <dbReference type="NCBI Taxonomy" id="2740464"/>
    <lineage>
        <taxon>Bacteria</taxon>
        <taxon>Pseudomonadati</taxon>
        <taxon>Pseudomonadota</taxon>
        <taxon>Alphaproteobacteria</taxon>
        <taxon>Hyphomicrobiales</taxon>
        <taxon>Phyllobacteriaceae</taxon>
        <taxon>Phyllobacterium</taxon>
    </lineage>
</organism>
<dbReference type="EMBL" id="JABUMX010000001">
    <property type="protein sequence ID" value="NTS29698.1"/>
    <property type="molecule type" value="Genomic_DNA"/>
</dbReference>
<reference evidence="1 2" key="1">
    <citation type="submission" date="2020-05" db="EMBL/GenBank/DDBJ databases">
        <authorList>
            <person name="Kim M.K."/>
        </authorList>
    </citation>
    <scope>NUCLEOTIDE SEQUENCE [LARGE SCALE GENOMIC DNA]</scope>
    <source>
        <strain evidence="1 2">BT25</strain>
    </source>
</reference>
<dbReference type="RefSeq" id="WP_113280058.1">
    <property type="nucleotide sequence ID" value="NZ_JABUMX010000001.1"/>
</dbReference>
<sequence>MTDGDTFDQEFVDLIVKFGKRAVRASGYMIVSWLLLHHNQLGLQSSWGLPIAFGILGFASSSARLAQLRLAALLCMAPLPMSEIKSIISTFM</sequence>
<evidence type="ECO:0000313" key="1">
    <source>
        <dbReference type="EMBL" id="NTS29698.1"/>
    </source>
</evidence>
<gene>
    <name evidence="1" type="ORF">HQ945_00375</name>
</gene>
<accession>A0A849VIN2</accession>
<proteinExistence type="predicted"/>
<dbReference type="AlphaFoldDB" id="A0A849VIN2"/>
<keyword evidence="2" id="KW-1185">Reference proteome</keyword>
<dbReference type="Proteomes" id="UP000550508">
    <property type="component" value="Unassembled WGS sequence"/>
</dbReference>
<comment type="caution">
    <text evidence="1">The sequence shown here is derived from an EMBL/GenBank/DDBJ whole genome shotgun (WGS) entry which is preliminary data.</text>
</comment>